<feature type="region of interest" description="Disordered" evidence="12">
    <location>
        <begin position="168"/>
        <end position="188"/>
    </location>
</feature>
<dbReference type="PANTHER" id="PTHR45636">
    <property type="entry name" value="PAIRED BOX PROTEIN PAX-6-RELATED-RELATED"/>
    <property type="match status" value="1"/>
</dbReference>
<dbReference type="PROSITE" id="PS50071">
    <property type="entry name" value="HOMEOBOX_2"/>
    <property type="match status" value="1"/>
</dbReference>
<comment type="subcellular location">
    <subcellularLocation>
        <location evidence="1 10 11">Nucleus</location>
    </subcellularLocation>
</comment>
<evidence type="ECO:0000256" key="9">
    <source>
        <dbReference type="ARBA" id="ARBA00023242"/>
    </source>
</evidence>
<evidence type="ECO:0000256" key="3">
    <source>
        <dbReference type="ARBA" id="ARBA00022473"/>
    </source>
</evidence>
<evidence type="ECO:0000256" key="10">
    <source>
        <dbReference type="PROSITE-ProRule" id="PRU00108"/>
    </source>
</evidence>
<dbReference type="InterPro" id="IPR001523">
    <property type="entry name" value="Paired_dom"/>
</dbReference>
<protein>
    <submittedName>
        <fullName evidence="15">Paired box domain-containing protein</fullName>
    </submittedName>
</protein>
<organism evidence="15 16">
    <name type="scientific">Ditylenchus destructor</name>
    <dbReference type="NCBI Taxonomy" id="166010"/>
    <lineage>
        <taxon>Eukaryota</taxon>
        <taxon>Metazoa</taxon>
        <taxon>Ecdysozoa</taxon>
        <taxon>Nematoda</taxon>
        <taxon>Chromadorea</taxon>
        <taxon>Rhabditida</taxon>
        <taxon>Tylenchina</taxon>
        <taxon>Tylenchomorpha</taxon>
        <taxon>Sphaerularioidea</taxon>
        <taxon>Anguinidae</taxon>
        <taxon>Anguininae</taxon>
        <taxon>Ditylenchus</taxon>
    </lineage>
</organism>
<dbReference type="InterPro" id="IPR009057">
    <property type="entry name" value="Homeodomain-like_sf"/>
</dbReference>
<evidence type="ECO:0000256" key="4">
    <source>
        <dbReference type="ARBA" id="ARBA00022724"/>
    </source>
</evidence>
<dbReference type="PRINTS" id="PR00027">
    <property type="entry name" value="PAIREDBOX"/>
</dbReference>
<evidence type="ECO:0000313" key="16">
    <source>
        <dbReference type="Proteomes" id="UP001201812"/>
    </source>
</evidence>
<dbReference type="AlphaFoldDB" id="A0AAD4NB69"/>
<evidence type="ECO:0000313" key="15">
    <source>
        <dbReference type="EMBL" id="KAI1720320.1"/>
    </source>
</evidence>
<evidence type="ECO:0000256" key="8">
    <source>
        <dbReference type="ARBA" id="ARBA00023163"/>
    </source>
</evidence>
<dbReference type="SUPFAM" id="SSF46689">
    <property type="entry name" value="Homeodomain-like"/>
    <property type="match status" value="2"/>
</dbReference>
<keyword evidence="9 10" id="KW-0539">Nucleus</keyword>
<dbReference type="SMART" id="SM00389">
    <property type="entry name" value="HOX"/>
    <property type="match status" value="1"/>
</dbReference>
<name>A0AAD4NB69_9BILA</name>
<evidence type="ECO:0000259" key="13">
    <source>
        <dbReference type="PROSITE" id="PS50071"/>
    </source>
</evidence>
<evidence type="ECO:0000256" key="6">
    <source>
        <dbReference type="ARBA" id="ARBA00023125"/>
    </source>
</evidence>
<dbReference type="GO" id="GO:0005634">
    <property type="term" value="C:nucleus"/>
    <property type="evidence" value="ECO:0007669"/>
    <property type="project" value="UniProtKB-SubCell"/>
</dbReference>
<keyword evidence="16" id="KW-1185">Reference proteome</keyword>
<dbReference type="InterPro" id="IPR001356">
    <property type="entry name" value="HD"/>
</dbReference>
<dbReference type="InterPro" id="IPR017970">
    <property type="entry name" value="Homeobox_CS"/>
</dbReference>
<reference evidence="15" key="1">
    <citation type="submission" date="2022-01" db="EMBL/GenBank/DDBJ databases">
        <title>Genome Sequence Resource for Two Populations of Ditylenchus destructor, the Migratory Endoparasitic Phytonematode.</title>
        <authorList>
            <person name="Zhang H."/>
            <person name="Lin R."/>
            <person name="Xie B."/>
        </authorList>
    </citation>
    <scope>NUCLEOTIDE SEQUENCE</scope>
    <source>
        <strain evidence="15">BazhouSP</strain>
    </source>
</reference>
<dbReference type="CDD" id="cd00086">
    <property type="entry name" value="homeodomain"/>
    <property type="match status" value="1"/>
</dbReference>
<comment type="caution">
    <text evidence="15">The sequence shown here is derived from an EMBL/GenBank/DDBJ whole genome shotgun (WGS) entry which is preliminary data.</text>
</comment>
<dbReference type="Pfam" id="PF00292">
    <property type="entry name" value="PAX"/>
    <property type="match status" value="1"/>
</dbReference>
<evidence type="ECO:0000256" key="12">
    <source>
        <dbReference type="SAM" id="MobiDB-lite"/>
    </source>
</evidence>
<keyword evidence="6 10" id="KW-0238">DNA-binding</keyword>
<proteinExistence type="inferred from homology"/>
<dbReference type="PROSITE" id="PS51057">
    <property type="entry name" value="PAIRED_2"/>
    <property type="match status" value="1"/>
</dbReference>
<dbReference type="EMBL" id="JAKKPZ010000006">
    <property type="protein sequence ID" value="KAI1720320.1"/>
    <property type="molecule type" value="Genomic_DNA"/>
</dbReference>
<keyword evidence="4" id="KW-0563">Paired box</keyword>
<evidence type="ECO:0000259" key="14">
    <source>
        <dbReference type="PROSITE" id="PS51057"/>
    </source>
</evidence>
<comment type="similarity">
    <text evidence="2">Belongs to the paired homeobox family.</text>
</comment>
<keyword evidence="8" id="KW-0804">Transcription</keyword>
<gene>
    <name evidence="15" type="ORF">DdX_05706</name>
</gene>
<evidence type="ECO:0000256" key="2">
    <source>
        <dbReference type="ARBA" id="ARBA00005733"/>
    </source>
</evidence>
<evidence type="ECO:0000256" key="11">
    <source>
        <dbReference type="RuleBase" id="RU000682"/>
    </source>
</evidence>
<dbReference type="PROSITE" id="PS00027">
    <property type="entry name" value="HOMEOBOX_1"/>
    <property type="match status" value="1"/>
</dbReference>
<sequence length="342" mass="38168">MQLFSAEYSPTKLDSTSYPINFSHIIGQGRVNQLGGLFINGRPLPHNIRLKIIEMASRGIKPCQISRDLRVSHGCVSKILYRFAETGSISPGQVGSADRRDQFPEKHRHLNLREEIHRIYSSDQTLSATGIRSQLIERNVCTKSNGPSLTKIANIVNDIAQNSATSANFDKETMGESSSNSSESGASLKHSITNILANSNRNSGKKAPMNDKSLTAATIKTTRRSRTWFASEQLTILEDAFKVNTYPDARQREQLAKETQLSETKIQVWFSNRRARFRKTLAGHHNIYANNLFSPISQGYPANNDTAYRFALPPLVASGISRMAQIQNMLPLSFSYSTDMIE</sequence>
<dbReference type="Proteomes" id="UP001201812">
    <property type="component" value="Unassembled WGS sequence"/>
</dbReference>
<keyword evidence="5" id="KW-0805">Transcription regulation</keyword>
<feature type="domain" description="Homeobox" evidence="13">
    <location>
        <begin position="220"/>
        <end position="280"/>
    </location>
</feature>
<evidence type="ECO:0000256" key="5">
    <source>
        <dbReference type="ARBA" id="ARBA00023015"/>
    </source>
</evidence>
<dbReference type="Pfam" id="PF00046">
    <property type="entry name" value="Homeodomain"/>
    <property type="match status" value="1"/>
</dbReference>
<dbReference type="PANTHER" id="PTHR45636:SF49">
    <property type="entry name" value="PAIRED BOX PROTEIN 3 HOMOLOG"/>
    <property type="match status" value="1"/>
</dbReference>
<keyword evidence="3" id="KW-0217">Developmental protein</keyword>
<feature type="DNA-binding region" description="Homeobox" evidence="10">
    <location>
        <begin position="222"/>
        <end position="281"/>
    </location>
</feature>
<dbReference type="InterPro" id="IPR043565">
    <property type="entry name" value="PAX_fam"/>
</dbReference>
<evidence type="ECO:0000256" key="1">
    <source>
        <dbReference type="ARBA" id="ARBA00004123"/>
    </source>
</evidence>
<dbReference type="GO" id="GO:0000981">
    <property type="term" value="F:DNA-binding transcription factor activity, RNA polymerase II-specific"/>
    <property type="evidence" value="ECO:0007669"/>
    <property type="project" value="InterPro"/>
</dbReference>
<dbReference type="SMART" id="SM00351">
    <property type="entry name" value="PAX"/>
    <property type="match status" value="1"/>
</dbReference>
<feature type="domain" description="Paired" evidence="14">
    <location>
        <begin position="27"/>
        <end position="159"/>
    </location>
</feature>
<keyword evidence="7 10" id="KW-0371">Homeobox</keyword>
<evidence type="ECO:0000256" key="7">
    <source>
        <dbReference type="ARBA" id="ARBA00023155"/>
    </source>
</evidence>
<dbReference type="GO" id="GO:0000978">
    <property type="term" value="F:RNA polymerase II cis-regulatory region sequence-specific DNA binding"/>
    <property type="evidence" value="ECO:0007669"/>
    <property type="project" value="TreeGrafter"/>
</dbReference>
<dbReference type="Gene3D" id="1.10.10.10">
    <property type="entry name" value="Winged helix-like DNA-binding domain superfamily/Winged helix DNA-binding domain"/>
    <property type="match status" value="1"/>
</dbReference>
<dbReference type="Gene3D" id="1.10.10.60">
    <property type="entry name" value="Homeodomain-like"/>
    <property type="match status" value="1"/>
</dbReference>
<accession>A0AAD4NB69</accession>
<dbReference type="InterPro" id="IPR036388">
    <property type="entry name" value="WH-like_DNA-bd_sf"/>
</dbReference>
<feature type="compositionally biased region" description="Low complexity" evidence="12">
    <location>
        <begin position="175"/>
        <end position="187"/>
    </location>
</feature>